<evidence type="ECO:0008006" key="4">
    <source>
        <dbReference type="Google" id="ProtNLM"/>
    </source>
</evidence>
<organism evidence="2 3">
    <name type="scientific">Calocera cornea HHB12733</name>
    <dbReference type="NCBI Taxonomy" id="1353952"/>
    <lineage>
        <taxon>Eukaryota</taxon>
        <taxon>Fungi</taxon>
        <taxon>Dikarya</taxon>
        <taxon>Basidiomycota</taxon>
        <taxon>Agaricomycotina</taxon>
        <taxon>Dacrymycetes</taxon>
        <taxon>Dacrymycetales</taxon>
        <taxon>Dacrymycetaceae</taxon>
        <taxon>Calocera</taxon>
    </lineage>
</organism>
<keyword evidence="3" id="KW-1185">Reference proteome</keyword>
<sequence>MSRQQPILGSKAVYTPPLSNEIAHVTPSTCFQLSVFKGHADCTADLMRDLRKADDSITMRMNRNSAQFRDLAREQGVNVNNDQEACAYFWRELMVKWKGRTEIIDYCIQVVDTAAEEKRQRLSGKSTLGELDEDLERRTRGELYADEVQKRMIHNEREVEAIVRQRALTVFRSRCRFFEPPAADADSRRLWEAVQSSR</sequence>
<dbReference type="AlphaFoldDB" id="A0A165ILB5"/>
<dbReference type="InParanoid" id="A0A165ILB5"/>
<protein>
    <recommendedName>
        <fullName evidence="4">Caffeine-induced death protein 2</fullName>
    </recommendedName>
</protein>
<dbReference type="STRING" id="1353952.A0A165ILB5"/>
<dbReference type="PANTHER" id="PTHR31905:SF2">
    <property type="entry name" value="PROTEIN MIX23"/>
    <property type="match status" value="1"/>
</dbReference>
<name>A0A165ILB5_9BASI</name>
<evidence type="ECO:0000256" key="1">
    <source>
        <dbReference type="ARBA" id="ARBA00024204"/>
    </source>
</evidence>
<dbReference type="EMBL" id="KV423928">
    <property type="protein sequence ID" value="KZT60722.1"/>
    <property type="molecule type" value="Genomic_DNA"/>
</dbReference>
<evidence type="ECO:0000313" key="2">
    <source>
        <dbReference type="EMBL" id="KZT60722.1"/>
    </source>
</evidence>
<accession>A0A165ILB5</accession>
<gene>
    <name evidence="2" type="ORF">CALCODRAFT_428842</name>
</gene>
<proteinExistence type="inferred from homology"/>
<evidence type="ECO:0000313" key="3">
    <source>
        <dbReference type="Proteomes" id="UP000076842"/>
    </source>
</evidence>
<dbReference type="OrthoDB" id="5593818at2759"/>
<comment type="similarity">
    <text evidence="1">Belongs to the MIX23 family.</text>
</comment>
<reference evidence="2 3" key="1">
    <citation type="journal article" date="2016" name="Mol. Biol. Evol.">
        <title>Comparative Genomics of Early-Diverging Mushroom-Forming Fungi Provides Insights into the Origins of Lignocellulose Decay Capabilities.</title>
        <authorList>
            <person name="Nagy L.G."/>
            <person name="Riley R."/>
            <person name="Tritt A."/>
            <person name="Adam C."/>
            <person name="Daum C."/>
            <person name="Floudas D."/>
            <person name="Sun H."/>
            <person name="Yadav J.S."/>
            <person name="Pangilinan J."/>
            <person name="Larsson K.H."/>
            <person name="Matsuura K."/>
            <person name="Barry K."/>
            <person name="Labutti K."/>
            <person name="Kuo R."/>
            <person name="Ohm R.A."/>
            <person name="Bhattacharya S.S."/>
            <person name="Shirouzu T."/>
            <person name="Yoshinaga Y."/>
            <person name="Martin F.M."/>
            <person name="Grigoriev I.V."/>
            <person name="Hibbett D.S."/>
        </authorList>
    </citation>
    <scope>NUCLEOTIDE SEQUENCE [LARGE SCALE GENOMIC DNA]</scope>
    <source>
        <strain evidence="2 3">HHB12733</strain>
    </source>
</reference>
<dbReference type="Proteomes" id="UP000076842">
    <property type="component" value="Unassembled WGS sequence"/>
</dbReference>
<dbReference type="PANTHER" id="PTHR31905">
    <property type="entry name" value="COILED-COIL DOMAIN-CONTAINING PROTEIN 58"/>
    <property type="match status" value="1"/>
</dbReference>
<dbReference type="GO" id="GO:0005758">
    <property type="term" value="C:mitochondrial intermembrane space"/>
    <property type="evidence" value="ECO:0007669"/>
    <property type="project" value="InterPro"/>
</dbReference>
<dbReference type="Pfam" id="PF09774">
    <property type="entry name" value="MIX23"/>
    <property type="match status" value="1"/>
</dbReference>
<dbReference type="InterPro" id="IPR019171">
    <property type="entry name" value="MIX23"/>
</dbReference>